<proteinExistence type="predicted"/>
<name>A0A2I0K5N6_PUNGR</name>
<dbReference type="EMBL" id="PGOL01000868">
    <property type="protein sequence ID" value="PKI63844.1"/>
    <property type="molecule type" value="Genomic_DNA"/>
</dbReference>
<reference evidence="1 2" key="1">
    <citation type="submission" date="2017-11" db="EMBL/GenBank/DDBJ databases">
        <title>De-novo sequencing of pomegranate (Punica granatum L.) genome.</title>
        <authorList>
            <person name="Akparov Z."/>
            <person name="Amiraslanov A."/>
            <person name="Hajiyeva S."/>
            <person name="Abbasov M."/>
            <person name="Kaur K."/>
            <person name="Hamwieh A."/>
            <person name="Solovyev V."/>
            <person name="Salamov A."/>
            <person name="Braich B."/>
            <person name="Kosarev P."/>
            <person name="Mahmoud A."/>
            <person name="Hajiyev E."/>
            <person name="Babayeva S."/>
            <person name="Izzatullayeva V."/>
            <person name="Mammadov A."/>
            <person name="Mammadov A."/>
            <person name="Sharifova S."/>
            <person name="Ojaghi J."/>
            <person name="Eynullazada K."/>
            <person name="Bayramov B."/>
            <person name="Abdulazimova A."/>
            <person name="Shahmuradov I."/>
        </authorList>
    </citation>
    <scope>NUCLEOTIDE SEQUENCE [LARGE SCALE GENOMIC DNA]</scope>
    <source>
        <strain evidence="2">cv. AG2017</strain>
        <tissue evidence="1">Leaf</tissue>
    </source>
</reference>
<evidence type="ECO:0000313" key="1">
    <source>
        <dbReference type="EMBL" id="PKI63844.1"/>
    </source>
</evidence>
<comment type="caution">
    <text evidence="1">The sequence shown here is derived from an EMBL/GenBank/DDBJ whole genome shotgun (WGS) entry which is preliminary data.</text>
</comment>
<evidence type="ECO:0000313" key="2">
    <source>
        <dbReference type="Proteomes" id="UP000233551"/>
    </source>
</evidence>
<keyword evidence="2" id="KW-1185">Reference proteome</keyword>
<dbReference type="Proteomes" id="UP000233551">
    <property type="component" value="Unassembled WGS sequence"/>
</dbReference>
<protein>
    <submittedName>
        <fullName evidence="1">Uncharacterized protein</fullName>
    </submittedName>
</protein>
<dbReference type="AlphaFoldDB" id="A0A2I0K5N6"/>
<organism evidence="1 2">
    <name type="scientific">Punica granatum</name>
    <name type="common">Pomegranate</name>
    <dbReference type="NCBI Taxonomy" id="22663"/>
    <lineage>
        <taxon>Eukaryota</taxon>
        <taxon>Viridiplantae</taxon>
        <taxon>Streptophyta</taxon>
        <taxon>Embryophyta</taxon>
        <taxon>Tracheophyta</taxon>
        <taxon>Spermatophyta</taxon>
        <taxon>Magnoliopsida</taxon>
        <taxon>eudicotyledons</taxon>
        <taxon>Gunneridae</taxon>
        <taxon>Pentapetalae</taxon>
        <taxon>rosids</taxon>
        <taxon>malvids</taxon>
        <taxon>Myrtales</taxon>
        <taxon>Lythraceae</taxon>
        <taxon>Punica</taxon>
    </lineage>
</organism>
<gene>
    <name evidence="1" type="ORF">CRG98_015828</name>
</gene>
<sequence>MACPFGHRSGPHDELSASFKASYGWDFLLDSTVDQRHLLQSKTKPMCGGSWGSLVGHPPLDWGRRLAQTTLATPIGEWVANGTAPNPPI</sequence>
<accession>A0A2I0K5N6</accession>